<dbReference type="AlphaFoldDB" id="A0A8T0HLN7"/>
<dbReference type="Proteomes" id="UP000822688">
    <property type="component" value="Chromosome V"/>
</dbReference>
<sequence length="297" mass="31786">MPRLNAAMDGGENTNMRGLKSSSTGASARFRERLQNACGIVYSTVVTDESPEIQLSPTRRAVNTSPMEMGAYGNDDKHVDADNEDGKDGIAETEAHVVDYAVSVASAVEFINQNVNPLRENIADHHGIVPVLDGEEGATTVDVLDVLHNTVGNGEGVENYNQHGGGEELEVITLETSKSDFAKFKIPGTPVKILKGLPEEGVKKKVGGTEVVLSDEDSDDSDAFSPEILDSDYEVVSVGDNKSLVEPGLGGGRELASNRGRPIVYGGAMTSSKRDVYTPFQKWEYENGLPVDSITDV</sequence>
<accession>A0A8T0HLN7</accession>
<gene>
    <name evidence="2" type="ORF">KC19_VG035300</name>
</gene>
<evidence type="ECO:0000313" key="2">
    <source>
        <dbReference type="EMBL" id="KAG0571704.1"/>
    </source>
</evidence>
<dbReference type="EMBL" id="CM026426">
    <property type="protein sequence ID" value="KAG0571705.1"/>
    <property type="molecule type" value="Genomic_DNA"/>
</dbReference>
<evidence type="ECO:0000256" key="1">
    <source>
        <dbReference type="SAM" id="MobiDB-lite"/>
    </source>
</evidence>
<feature type="region of interest" description="Disordered" evidence="1">
    <location>
        <begin position="1"/>
        <end position="26"/>
    </location>
</feature>
<organism evidence="2 3">
    <name type="scientific">Ceratodon purpureus</name>
    <name type="common">Fire moss</name>
    <name type="synonym">Dicranum purpureum</name>
    <dbReference type="NCBI Taxonomy" id="3225"/>
    <lineage>
        <taxon>Eukaryota</taxon>
        <taxon>Viridiplantae</taxon>
        <taxon>Streptophyta</taxon>
        <taxon>Embryophyta</taxon>
        <taxon>Bryophyta</taxon>
        <taxon>Bryophytina</taxon>
        <taxon>Bryopsida</taxon>
        <taxon>Dicranidae</taxon>
        <taxon>Pseudoditrichales</taxon>
        <taxon>Ditrichaceae</taxon>
        <taxon>Ceratodon</taxon>
    </lineage>
</organism>
<protein>
    <submittedName>
        <fullName evidence="2">Uncharacterized protein</fullName>
    </submittedName>
</protein>
<name>A0A8T0HLN7_CERPU</name>
<comment type="caution">
    <text evidence="2">The sequence shown here is derived from an EMBL/GenBank/DDBJ whole genome shotgun (WGS) entry which is preliminary data.</text>
</comment>
<reference evidence="2" key="1">
    <citation type="submission" date="2020-06" db="EMBL/GenBank/DDBJ databases">
        <title>WGS assembly of Ceratodon purpureus strain R40.</title>
        <authorList>
            <person name="Carey S.B."/>
            <person name="Jenkins J."/>
            <person name="Shu S."/>
            <person name="Lovell J.T."/>
            <person name="Sreedasyam A."/>
            <person name="Maumus F."/>
            <person name="Tiley G.P."/>
            <person name="Fernandez-Pozo N."/>
            <person name="Barry K."/>
            <person name="Chen C."/>
            <person name="Wang M."/>
            <person name="Lipzen A."/>
            <person name="Daum C."/>
            <person name="Saski C.A."/>
            <person name="Payton A.C."/>
            <person name="Mcbreen J.C."/>
            <person name="Conrad R.E."/>
            <person name="Kollar L.M."/>
            <person name="Olsson S."/>
            <person name="Huttunen S."/>
            <person name="Landis J.B."/>
            <person name="Wickett N.J."/>
            <person name="Johnson M.G."/>
            <person name="Rensing S.A."/>
            <person name="Grimwood J."/>
            <person name="Schmutz J."/>
            <person name="Mcdaniel S.F."/>
        </authorList>
    </citation>
    <scope>NUCLEOTIDE SEQUENCE</scope>
    <source>
        <strain evidence="2">R40</strain>
    </source>
</reference>
<dbReference type="EMBL" id="CM026426">
    <property type="protein sequence ID" value="KAG0571704.1"/>
    <property type="molecule type" value="Genomic_DNA"/>
</dbReference>
<proteinExistence type="predicted"/>
<evidence type="ECO:0000313" key="3">
    <source>
        <dbReference type="Proteomes" id="UP000822688"/>
    </source>
</evidence>
<dbReference type="EMBL" id="CM026426">
    <property type="protein sequence ID" value="KAG0571703.1"/>
    <property type="molecule type" value="Genomic_DNA"/>
</dbReference>
<feature type="compositionally biased region" description="Polar residues" evidence="1">
    <location>
        <begin position="12"/>
        <end position="26"/>
    </location>
</feature>
<keyword evidence="3" id="KW-1185">Reference proteome</keyword>